<dbReference type="GO" id="GO:0006352">
    <property type="term" value="P:DNA-templated transcription initiation"/>
    <property type="evidence" value="ECO:0007669"/>
    <property type="project" value="InterPro"/>
</dbReference>
<keyword evidence="4" id="KW-0548">Nucleotidyltransferase</keyword>
<keyword evidence="6" id="KW-0731">Sigma factor</keyword>
<dbReference type="PANTHER" id="PTHR32248:SF4">
    <property type="entry name" value="RNA POLYMERASE SIGMA-54 FACTOR"/>
    <property type="match status" value="1"/>
</dbReference>
<reference evidence="12 13" key="1">
    <citation type="journal article" date="2017" name="Genome Med.">
        <title>A novel Ruminococcus gnavus clade enriched in inflammatory bowel disease patients.</title>
        <authorList>
            <person name="Hall A.B."/>
            <person name="Yassour M."/>
            <person name="Sauk J."/>
            <person name="Garner A."/>
            <person name="Jiang X."/>
            <person name="Arthur T."/>
            <person name="Lagoudas G.K."/>
            <person name="Vatanen T."/>
            <person name="Fornelos N."/>
            <person name="Wilson R."/>
            <person name="Bertha M."/>
            <person name="Cohen M."/>
            <person name="Garber J."/>
            <person name="Khalili H."/>
            <person name="Gevers D."/>
            <person name="Ananthakrishnan A.N."/>
            <person name="Kugathasan S."/>
            <person name="Lander E.S."/>
            <person name="Blainey P."/>
            <person name="Vlamakis H."/>
            <person name="Xavier R.J."/>
            <person name="Huttenhower C."/>
        </authorList>
    </citation>
    <scope>NUCLEOTIDE SEQUENCE [LARGE SCALE GENOMIC DNA]</scope>
    <source>
        <strain evidence="12 13">RJX1124</strain>
    </source>
</reference>
<sequence>MRQEVQLKQSQIQTRTISQEYIQSLEILALSNIEIQSVLDNEYLENPIFEYSEYSGAVKTTARTSEYCEIEDMLQSVESNEDVKTLITDQLNPGKYSKKEWKTIEYLIDCLDENGYCDVSVMEVSKSLGIEEDIVRKCLEELRELEPVGIFAENLVQCLLAQVKKRKDKDRILEQIVSYYLNELADGKFGVITKGLNITTNEVRKSAAVIAKMNPRPLQGRGSTRNKYIVPDIVAEKGKNGWEIYINDEWVGNYGLNNFYIEMIDSTKDKELREYFQNKLNRARLLLQAIEQRRNTVLTVTSCIIKRQPEYFQGQGLLVAMTMEQIAEDTGLNVSSVSRAIHGKYLQYPGGTVSLKDLFTQGIKQADGEVAGEQKIKKFLQEIVDSENKKNPYSDVRLMELLQEKGIQISRRTVAKYRDAIGIKASFARKESTDE</sequence>
<keyword evidence="8" id="KW-0804">Transcription</keyword>
<dbReference type="GO" id="GO:0003677">
    <property type="term" value="F:DNA binding"/>
    <property type="evidence" value="ECO:0007669"/>
    <property type="project" value="UniProtKB-KW"/>
</dbReference>
<evidence type="ECO:0000313" key="12">
    <source>
        <dbReference type="EMBL" id="PLT69179.1"/>
    </source>
</evidence>
<dbReference type="InterPro" id="IPR007046">
    <property type="entry name" value="RNA_pol_sigma_54_core-bd"/>
</dbReference>
<reference evidence="11" key="2">
    <citation type="submission" date="2022-12" db="EMBL/GenBank/DDBJ databases">
        <title>Genome of R. gnavus strain RSHDN_123.</title>
        <authorList>
            <person name="Abdugheni R."/>
        </authorList>
    </citation>
    <scope>NUCLEOTIDE SEQUENCE</scope>
    <source>
        <strain evidence="11">RSHDN_123</strain>
    </source>
</reference>
<feature type="domain" description="RNA polymerase sigma factor 54 core-binding" evidence="10">
    <location>
        <begin position="75"/>
        <end position="260"/>
    </location>
</feature>
<keyword evidence="2" id="KW-0240">DNA-directed RNA polymerase</keyword>
<dbReference type="GO" id="GO:0016987">
    <property type="term" value="F:sigma factor activity"/>
    <property type="evidence" value="ECO:0007669"/>
    <property type="project" value="UniProtKB-KW"/>
</dbReference>
<dbReference type="PANTHER" id="PTHR32248">
    <property type="entry name" value="RNA POLYMERASE SIGMA-54 FACTOR"/>
    <property type="match status" value="1"/>
</dbReference>
<comment type="similarity">
    <text evidence="1">Belongs to the sigma-54 factor family.</text>
</comment>
<keyword evidence="3" id="KW-0808">Transferase</keyword>
<dbReference type="Pfam" id="PF00309">
    <property type="entry name" value="Sigma54_AID"/>
    <property type="match status" value="1"/>
</dbReference>
<dbReference type="Proteomes" id="UP000234891">
    <property type="component" value="Unassembled WGS sequence"/>
</dbReference>
<dbReference type="InterPro" id="IPR038709">
    <property type="entry name" value="RpoN_core-bd_sf"/>
</dbReference>
<organism evidence="12 13">
    <name type="scientific">Mediterraneibacter gnavus</name>
    <name type="common">Ruminococcus gnavus</name>
    <dbReference type="NCBI Taxonomy" id="33038"/>
    <lineage>
        <taxon>Bacteria</taxon>
        <taxon>Bacillati</taxon>
        <taxon>Bacillota</taxon>
        <taxon>Clostridia</taxon>
        <taxon>Lachnospirales</taxon>
        <taxon>Lachnospiraceae</taxon>
        <taxon>Mediterraneibacter</taxon>
    </lineage>
</organism>
<dbReference type="EMBL" id="JAPZED010000009">
    <property type="protein sequence ID" value="MCZ7694292.1"/>
    <property type="molecule type" value="Genomic_DNA"/>
</dbReference>
<evidence type="ECO:0000256" key="3">
    <source>
        <dbReference type="ARBA" id="ARBA00022679"/>
    </source>
</evidence>
<comment type="caution">
    <text evidence="12">The sequence shown here is derived from an EMBL/GenBank/DDBJ whole genome shotgun (WGS) entry which is preliminary data.</text>
</comment>
<dbReference type="Pfam" id="PF04552">
    <property type="entry name" value="Sigma54_DBD"/>
    <property type="match status" value="1"/>
</dbReference>
<dbReference type="GO" id="GO:0001216">
    <property type="term" value="F:DNA-binding transcription activator activity"/>
    <property type="evidence" value="ECO:0007669"/>
    <property type="project" value="InterPro"/>
</dbReference>
<dbReference type="PROSITE" id="PS00718">
    <property type="entry name" value="SIGMA54_2"/>
    <property type="match status" value="1"/>
</dbReference>
<dbReference type="EMBL" id="NIHS01000046">
    <property type="protein sequence ID" value="PLT69179.1"/>
    <property type="molecule type" value="Genomic_DNA"/>
</dbReference>
<dbReference type="Gene3D" id="1.10.10.1330">
    <property type="entry name" value="RNA polymerase sigma-54 factor, core-binding domain"/>
    <property type="match status" value="1"/>
</dbReference>
<evidence type="ECO:0000256" key="1">
    <source>
        <dbReference type="ARBA" id="ARBA00008798"/>
    </source>
</evidence>
<feature type="domain" description="RNA polymerase sigma factor 54 DNA-binding" evidence="9">
    <location>
        <begin position="274"/>
        <end position="430"/>
    </location>
</feature>
<evidence type="ECO:0000259" key="9">
    <source>
        <dbReference type="Pfam" id="PF04552"/>
    </source>
</evidence>
<keyword evidence="5" id="KW-0805">Transcription regulation</keyword>
<evidence type="ECO:0000256" key="4">
    <source>
        <dbReference type="ARBA" id="ARBA00022695"/>
    </source>
</evidence>
<dbReference type="Pfam" id="PF04963">
    <property type="entry name" value="Sigma54_CBD"/>
    <property type="match status" value="1"/>
</dbReference>
<dbReference type="Gene3D" id="1.10.10.60">
    <property type="entry name" value="Homeodomain-like"/>
    <property type="match status" value="1"/>
</dbReference>
<dbReference type="PRINTS" id="PR00045">
    <property type="entry name" value="SIGMA54FCT"/>
</dbReference>
<dbReference type="RefSeq" id="WP_101871525.1">
    <property type="nucleotide sequence ID" value="NZ_JAPZEC010000009.1"/>
</dbReference>
<name>A0A2N5P206_MEDGN</name>
<dbReference type="PROSITE" id="PS50044">
    <property type="entry name" value="SIGMA54_3"/>
    <property type="match status" value="1"/>
</dbReference>
<dbReference type="InterPro" id="IPR007634">
    <property type="entry name" value="RNA_pol_sigma_54_DNA-bd"/>
</dbReference>
<dbReference type="Proteomes" id="UP001148455">
    <property type="component" value="Unassembled WGS sequence"/>
</dbReference>
<dbReference type="PIRSF" id="PIRSF000774">
    <property type="entry name" value="RpoN"/>
    <property type="match status" value="1"/>
</dbReference>
<protein>
    <submittedName>
        <fullName evidence="11">RNA polymerase factor sigma-54</fullName>
    </submittedName>
    <submittedName>
        <fullName evidence="12">RNA polymerase sigma-54 factor</fullName>
    </submittedName>
</protein>
<dbReference type="AlphaFoldDB" id="A0A2N5P206"/>
<evidence type="ECO:0000313" key="13">
    <source>
        <dbReference type="Proteomes" id="UP000234891"/>
    </source>
</evidence>
<dbReference type="NCBIfam" id="TIGR02395">
    <property type="entry name" value="rpoN_sigma"/>
    <property type="match status" value="1"/>
</dbReference>
<proteinExistence type="inferred from homology"/>
<evidence type="ECO:0000313" key="11">
    <source>
        <dbReference type="EMBL" id="MCZ7694292.1"/>
    </source>
</evidence>
<evidence type="ECO:0000256" key="7">
    <source>
        <dbReference type="ARBA" id="ARBA00023125"/>
    </source>
</evidence>
<evidence type="ECO:0000259" key="10">
    <source>
        <dbReference type="Pfam" id="PF04963"/>
    </source>
</evidence>
<dbReference type="GO" id="GO:0000428">
    <property type="term" value="C:DNA-directed RNA polymerase complex"/>
    <property type="evidence" value="ECO:0007669"/>
    <property type="project" value="UniProtKB-KW"/>
</dbReference>
<evidence type="ECO:0000256" key="6">
    <source>
        <dbReference type="ARBA" id="ARBA00023082"/>
    </source>
</evidence>
<dbReference type="GO" id="GO:0016779">
    <property type="term" value="F:nucleotidyltransferase activity"/>
    <property type="evidence" value="ECO:0007669"/>
    <property type="project" value="UniProtKB-KW"/>
</dbReference>
<accession>A0A2N5P206</accession>
<evidence type="ECO:0000256" key="5">
    <source>
        <dbReference type="ARBA" id="ARBA00023015"/>
    </source>
</evidence>
<keyword evidence="7" id="KW-0238">DNA-binding</keyword>
<dbReference type="InterPro" id="IPR000394">
    <property type="entry name" value="RNA_pol_sigma_54"/>
</dbReference>
<evidence type="ECO:0000256" key="2">
    <source>
        <dbReference type="ARBA" id="ARBA00022478"/>
    </source>
</evidence>
<gene>
    <name evidence="12" type="primary">rpoN</name>
    <name evidence="12" type="ORF">CDL26_15510</name>
    <name evidence="11" type="ORF">O8D18_09610</name>
</gene>
<evidence type="ECO:0000256" key="8">
    <source>
        <dbReference type="ARBA" id="ARBA00023163"/>
    </source>
</evidence>